<dbReference type="InterPro" id="IPR036388">
    <property type="entry name" value="WH-like_DNA-bd_sf"/>
</dbReference>
<dbReference type="PROSITE" id="PS50987">
    <property type="entry name" value="HTH_ARSR_2"/>
    <property type="match status" value="1"/>
</dbReference>
<evidence type="ECO:0000259" key="5">
    <source>
        <dbReference type="PROSITE" id="PS50987"/>
    </source>
</evidence>
<evidence type="ECO:0000313" key="7">
    <source>
        <dbReference type="Proteomes" id="UP001595947"/>
    </source>
</evidence>
<dbReference type="CDD" id="cd00090">
    <property type="entry name" value="HTH_ARSR"/>
    <property type="match status" value="1"/>
</dbReference>
<evidence type="ECO:0000256" key="1">
    <source>
        <dbReference type="ARBA" id="ARBA00023015"/>
    </source>
</evidence>
<dbReference type="Pfam" id="PF12840">
    <property type="entry name" value="HTH_20"/>
    <property type="match status" value="1"/>
</dbReference>
<dbReference type="PANTHER" id="PTHR33154">
    <property type="entry name" value="TRANSCRIPTIONAL REGULATOR, ARSR FAMILY"/>
    <property type="match status" value="1"/>
</dbReference>
<accession>A0ABV9YFT6</accession>
<dbReference type="Gene3D" id="1.10.10.10">
    <property type="entry name" value="Winged helix-like DNA-binding domain superfamily/Winged helix DNA-binding domain"/>
    <property type="match status" value="1"/>
</dbReference>
<feature type="domain" description="HTH arsR-type" evidence="5">
    <location>
        <begin position="1"/>
        <end position="90"/>
    </location>
</feature>
<keyword evidence="1" id="KW-0805">Transcription regulation</keyword>
<dbReference type="InterPro" id="IPR011991">
    <property type="entry name" value="ArsR-like_HTH"/>
</dbReference>
<dbReference type="NCBIfam" id="NF033788">
    <property type="entry name" value="HTH_metalloreg"/>
    <property type="match status" value="1"/>
</dbReference>
<gene>
    <name evidence="6" type="ORF">ACFPBZ_05545</name>
</gene>
<dbReference type="InterPro" id="IPR001845">
    <property type="entry name" value="HTH_ArsR_DNA-bd_dom"/>
</dbReference>
<keyword evidence="2" id="KW-0238">DNA-binding</keyword>
<dbReference type="PANTHER" id="PTHR33154:SF33">
    <property type="entry name" value="TRANSCRIPTIONAL REPRESSOR SDPR"/>
    <property type="match status" value="1"/>
</dbReference>
<reference evidence="7" key="1">
    <citation type="journal article" date="2019" name="Int. J. Syst. Evol. Microbiol.">
        <title>The Global Catalogue of Microorganisms (GCM) 10K type strain sequencing project: providing services to taxonomists for standard genome sequencing and annotation.</title>
        <authorList>
            <consortium name="The Broad Institute Genomics Platform"/>
            <consortium name="The Broad Institute Genome Sequencing Center for Infectious Disease"/>
            <person name="Wu L."/>
            <person name="Ma J."/>
        </authorList>
    </citation>
    <scope>NUCLEOTIDE SEQUENCE [LARGE SCALE GENOMIC DNA]</scope>
    <source>
        <strain evidence="7">CGMCC 4.7093</strain>
    </source>
</reference>
<comment type="caution">
    <text evidence="6">The sequence shown here is derived from an EMBL/GenBank/DDBJ whole genome shotgun (WGS) entry which is preliminary data.</text>
</comment>
<evidence type="ECO:0000256" key="3">
    <source>
        <dbReference type="ARBA" id="ARBA00023163"/>
    </source>
</evidence>
<sequence>MFGVLVLQALADPVRREIVERLVDGELGAGEIARAFPTITRPAVSRHLRLLREAGLVTSRVAGQERIYTLDRRPLGELDTWLERFRPLTTTTATSVPGPAARLDALDTEMARGRRHRRRQEAATDEGDPRGRTTG</sequence>
<evidence type="ECO:0000313" key="6">
    <source>
        <dbReference type="EMBL" id="MFC5061658.1"/>
    </source>
</evidence>
<dbReference type="SUPFAM" id="SSF46785">
    <property type="entry name" value="Winged helix' DNA-binding domain"/>
    <property type="match status" value="1"/>
</dbReference>
<dbReference type="Proteomes" id="UP001595947">
    <property type="component" value="Unassembled WGS sequence"/>
</dbReference>
<feature type="region of interest" description="Disordered" evidence="4">
    <location>
        <begin position="90"/>
        <end position="135"/>
    </location>
</feature>
<dbReference type="EMBL" id="JBHSIV010000004">
    <property type="protein sequence ID" value="MFC5061658.1"/>
    <property type="molecule type" value="Genomic_DNA"/>
</dbReference>
<evidence type="ECO:0000256" key="4">
    <source>
        <dbReference type="SAM" id="MobiDB-lite"/>
    </source>
</evidence>
<protein>
    <submittedName>
        <fullName evidence="6">ArsR/SmtB family transcription factor</fullName>
    </submittedName>
</protein>
<dbReference type="RefSeq" id="WP_378035009.1">
    <property type="nucleotide sequence ID" value="NZ_JBHSIV010000004.1"/>
</dbReference>
<keyword evidence="7" id="KW-1185">Reference proteome</keyword>
<dbReference type="InterPro" id="IPR036390">
    <property type="entry name" value="WH_DNA-bd_sf"/>
</dbReference>
<proteinExistence type="predicted"/>
<name>A0ABV9YFT6_9PSEU</name>
<dbReference type="SMART" id="SM00418">
    <property type="entry name" value="HTH_ARSR"/>
    <property type="match status" value="1"/>
</dbReference>
<dbReference type="InterPro" id="IPR051081">
    <property type="entry name" value="HTH_MetalResp_TranReg"/>
</dbReference>
<organism evidence="6 7">
    <name type="scientific">Actinomycetospora atypica</name>
    <dbReference type="NCBI Taxonomy" id="1290095"/>
    <lineage>
        <taxon>Bacteria</taxon>
        <taxon>Bacillati</taxon>
        <taxon>Actinomycetota</taxon>
        <taxon>Actinomycetes</taxon>
        <taxon>Pseudonocardiales</taxon>
        <taxon>Pseudonocardiaceae</taxon>
        <taxon>Actinomycetospora</taxon>
    </lineage>
</organism>
<dbReference type="PRINTS" id="PR00778">
    <property type="entry name" value="HTHARSR"/>
</dbReference>
<keyword evidence="3" id="KW-0804">Transcription</keyword>
<evidence type="ECO:0000256" key="2">
    <source>
        <dbReference type="ARBA" id="ARBA00023125"/>
    </source>
</evidence>